<proteinExistence type="predicted"/>
<keyword evidence="3" id="KW-1133">Transmembrane helix</keyword>
<feature type="non-terminal residue" evidence="4">
    <location>
        <position position="649"/>
    </location>
</feature>
<dbReference type="SMART" id="SM00028">
    <property type="entry name" value="TPR"/>
    <property type="match status" value="5"/>
</dbReference>
<dbReference type="Pfam" id="PF14559">
    <property type="entry name" value="TPR_19"/>
    <property type="match status" value="1"/>
</dbReference>
<gene>
    <name evidence="4" type="ORF">E3A20_13170</name>
</gene>
<reference evidence="4 5" key="1">
    <citation type="submission" date="2019-08" db="EMBL/GenBank/DDBJ databases">
        <title>100 year-old enigma solved: identification of Planctomyces bekefii, the type genus and species of the phylum Planctomycetes.</title>
        <authorList>
            <person name="Svetlana D.N."/>
            <person name="Overmann J."/>
        </authorList>
    </citation>
    <scope>NUCLEOTIDE SEQUENCE [LARGE SCALE GENOMIC DNA]</scope>
    <source>
        <strain evidence="4">Phe10_nw2017</strain>
    </source>
</reference>
<dbReference type="InterPro" id="IPR050498">
    <property type="entry name" value="Ycf3"/>
</dbReference>
<keyword evidence="5" id="KW-1185">Reference proteome</keyword>
<evidence type="ECO:0000256" key="1">
    <source>
        <dbReference type="ARBA" id="ARBA00022737"/>
    </source>
</evidence>
<dbReference type="Pfam" id="PF13432">
    <property type="entry name" value="TPR_16"/>
    <property type="match status" value="1"/>
</dbReference>
<feature type="transmembrane region" description="Helical" evidence="3">
    <location>
        <begin position="99"/>
        <end position="129"/>
    </location>
</feature>
<keyword evidence="3" id="KW-0472">Membrane</keyword>
<dbReference type="SUPFAM" id="SSF48452">
    <property type="entry name" value="TPR-like"/>
    <property type="match status" value="2"/>
</dbReference>
<dbReference type="AlphaFoldDB" id="A0A5C6M5W5"/>
<evidence type="ECO:0000256" key="3">
    <source>
        <dbReference type="SAM" id="Phobius"/>
    </source>
</evidence>
<dbReference type="InterPro" id="IPR019734">
    <property type="entry name" value="TPR_rpt"/>
</dbReference>
<dbReference type="EMBL" id="SRHE01000240">
    <property type="protein sequence ID" value="TWW09555.1"/>
    <property type="molecule type" value="Genomic_DNA"/>
</dbReference>
<protein>
    <submittedName>
        <fullName evidence="4">Uncharacterized protein</fullName>
    </submittedName>
</protein>
<keyword evidence="1" id="KW-0677">Repeat</keyword>
<dbReference type="PANTHER" id="PTHR44858:SF1">
    <property type="entry name" value="UDP-N-ACETYLGLUCOSAMINE--PEPTIDE N-ACETYLGLUCOSAMINYLTRANSFERASE SPINDLY-RELATED"/>
    <property type="match status" value="1"/>
</dbReference>
<keyword evidence="3" id="KW-0812">Transmembrane</keyword>
<accession>A0A5C6M5W5</accession>
<organism evidence="4 5">
    <name type="scientific">Planctomyces bekefii</name>
    <dbReference type="NCBI Taxonomy" id="1653850"/>
    <lineage>
        <taxon>Bacteria</taxon>
        <taxon>Pseudomonadati</taxon>
        <taxon>Planctomycetota</taxon>
        <taxon>Planctomycetia</taxon>
        <taxon>Planctomycetales</taxon>
        <taxon>Planctomycetaceae</taxon>
        <taxon>Planctomyces</taxon>
    </lineage>
</organism>
<dbReference type="Gene3D" id="1.25.40.10">
    <property type="entry name" value="Tetratricopeptide repeat domain"/>
    <property type="match status" value="2"/>
</dbReference>
<evidence type="ECO:0000256" key="2">
    <source>
        <dbReference type="ARBA" id="ARBA00022803"/>
    </source>
</evidence>
<keyword evidence="2" id="KW-0802">TPR repeat</keyword>
<name>A0A5C6M5W5_9PLAN</name>
<reference evidence="4 5" key="2">
    <citation type="submission" date="2019-08" db="EMBL/GenBank/DDBJ databases">
        <authorList>
            <person name="Henke P."/>
        </authorList>
    </citation>
    <scope>NUCLEOTIDE SEQUENCE [LARGE SCALE GENOMIC DNA]</scope>
    <source>
        <strain evidence="4">Phe10_nw2017</strain>
    </source>
</reference>
<dbReference type="Proteomes" id="UP000321083">
    <property type="component" value="Unassembled WGS sequence"/>
</dbReference>
<evidence type="ECO:0000313" key="5">
    <source>
        <dbReference type="Proteomes" id="UP000321083"/>
    </source>
</evidence>
<evidence type="ECO:0000313" key="4">
    <source>
        <dbReference type="EMBL" id="TWW09555.1"/>
    </source>
</evidence>
<comment type="caution">
    <text evidence="4">The sequence shown here is derived from an EMBL/GenBank/DDBJ whole genome shotgun (WGS) entry which is preliminary data.</text>
</comment>
<dbReference type="InterPro" id="IPR011990">
    <property type="entry name" value="TPR-like_helical_dom_sf"/>
</dbReference>
<dbReference type="PANTHER" id="PTHR44858">
    <property type="entry name" value="TETRATRICOPEPTIDE REPEAT PROTEIN 6"/>
    <property type="match status" value="1"/>
</dbReference>
<sequence length="649" mass="71993">MTNGPAQQDHNGEIEAVHGFEARSLWYFLMQEIAAELAAFPELQHCMRCSAPTFQMLSIRAGTAAHSCEIPVPVCVPCSREIPFVTVGRSHRPWAIVSILTLALISAAAGVWPLVTLLLGLIVIIPIFVPTARRMTIAERNSRLEGLLRKTPLLNYLQLNVPGFHLELPLKLRSYISINVDHVKAFRASLREYRQLKVLVSNYDLQRSEIDSRLFNMLITRTRSLAATVLNRADVSEAIALRVDCAILPGRRLEFAVFGDPDDSHPLRQQLLVDLRQTPPIGVRWPVIFSFQFANPAGCDTANVEKLNTSLFGWPRIDDEQTIAEAACRFFGVTPDQLSPLLTTADCCSWGAVAPLADSLVADFSDLLLLEGRQEQAIVVLEEAIARTSGSELLLHKLAWLLGHVNQLERGAAVCQQLMDRFPEYSAGWGMLASLQLQMKRPEDAEHTLQAAPKNRRSADFWITSAEVAAALEKTDLAITFLNVAILKNLACVPAYMRQAELFAETGRFDRALHNMEIVERLRPPAPEQISLKSRILLDLNRIQDAIDTLTQGLDVFPGEPFLQFLRADLLLATGKPAMALEDCKAILRSAPDFSAAHELEALIHLETDDPESAVAAAELAMQSDKASPRAWYARGIARLEMQQVELSV</sequence>